<evidence type="ECO:0000256" key="4">
    <source>
        <dbReference type="ARBA" id="ARBA00022692"/>
    </source>
</evidence>
<keyword evidence="8 12" id="KW-1133">Transmembrane helix</keyword>
<dbReference type="FunFam" id="3.40.50.300:FF:000565">
    <property type="entry name" value="ABC bile acid transporter"/>
    <property type="match status" value="1"/>
</dbReference>
<dbReference type="InterPro" id="IPR003593">
    <property type="entry name" value="AAA+_ATPase"/>
</dbReference>
<gene>
    <name evidence="15" type="ORF">PCON_03974</name>
</gene>
<keyword evidence="16" id="KW-1185">Reference proteome</keyword>
<feature type="transmembrane region" description="Helical" evidence="12">
    <location>
        <begin position="347"/>
        <end position="370"/>
    </location>
</feature>
<dbReference type="GO" id="GO:0005524">
    <property type="term" value="F:ATP binding"/>
    <property type="evidence" value="ECO:0007669"/>
    <property type="project" value="UniProtKB-KW"/>
</dbReference>
<feature type="compositionally biased region" description="Basic and acidic residues" evidence="11">
    <location>
        <begin position="401"/>
        <end position="419"/>
    </location>
</feature>
<dbReference type="GO" id="GO:0000329">
    <property type="term" value="C:fungal-type vacuole membrane"/>
    <property type="evidence" value="ECO:0007669"/>
    <property type="project" value="UniProtKB-ARBA"/>
</dbReference>
<dbReference type="OrthoDB" id="6500128at2759"/>
<dbReference type="PROSITE" id="PS50893">
    <property type="entry name" value="ABC_TRANSPORTER_2"/>
    <property type="match status" value="2"/>
</dbReference>
<feature type="region of interest" description="Disordered" evidence="11">
    <location>
        <begin position="902"/>
        <end position="972"/>
    </location>
</feature>
<dbReference type="Gene3D" id="3.40.50.300">
    <property type="entry name" value="P-loop containing nucleotide triphosphate hydrolases"/>
    <property type="match status" value="2"/>
</dbReference>
<feature type="transmembrane region" description="Helical" evidence="12">
    <location>
        <begin position="135"/>
        <end position="155"/>
    </location>
</feature>
<feature type="region of interest" description="Disordered" evidence="11">
    <location>
        <begin position="1641"/>
        <end position="1681"/>
    </location>
</feature>
<feature type="transmembrane region" description="Helical" evidence="12">
    <location>
        <begin position="1038"/>
        <end position="1060"/>
    </location>
</feature>
<evidence type="ECO:0000256" key="9">
    <source>
        <dbReference type="ARBA" id="ARBA00023136"/>
    </source>
</evidence>
<feature type="domain" description="ABC transporter" evidence="13">
    <location>
        <begin position="1360"/>
        <end position="1609"/>
    </location>
</feature>
<feature type="transmembrane region" description="Helical" evidence="12">
    <location>
        <begin position="24"/>
        <end position="46"/>
    </location>
</feature>
<dbReference type="STRING" id="1076935.U4LQW6"/>
<feature type="compositionally biased region" description="Basic and acidic residues" evidence="11">
    <location>
        <begin position="959"/>
        <end position="972"/>
    </location>
</feature>
<feature type="transmembrane region" description="Helical" evidence="12">
    <location>
        <begin position="1080"/>
        <end position="1099"/>
    </location>
</feature>
<dbReference type="PROSITE" id="PS50929">
    <property type="entry name" value="ABC_TM1F"/>
    <property type="match status" value="2"/>
</dbReference>
<feature type="compositionally biased region" description="Low complexity" evidence="11">
    <location>
        <begin position="939"/>
        <end position="957"/>
    </location>
</feature>
<evidence type="ECO:0000256" key="6">
    <source>
        <dbReference type="ARBA" id="ARBA00022741"/>
    </source>
</evidence>
<evidence type="ECO:0000256" key="7">
    <source>
        <dbReference type="ARBA" id="ARBA00022840"/>
    </source>
</evidence>
<feature type="transmembrane region" description="Helical" evidence="12">
    <location>
        <begin position="552"/>
        <end position="577"/>
    </location>
</feature>
<keyword evidence="10" id="KW-0325">Glycoprotein</keyword>
<dbReference type="InterPro" id="IPR017871">
    <property type="entry name" value="ABC_transporter-like_CS"/>
</dbReference>
<evidence type="ECO:0000313" key="16">
    <source>
        <dbReference type="Proteomes" id="UP000018144"/>
    </source>
</evidence>
<evidence type="ECO:0000256" key="5">
    <source>
        <dbReference type="ARBA" id="ARBA00022737"/>
    </source>
</evidence>
<dbReference type="Pfam" id="PF00664">
    <property type="entry name" value="ABC_membrane"/>
    <property type="match status" value="2"/>
</dbReference>
<feature type="transmembrane region" description="Helical" evidence="12">
    <location>
        <begin position="1181"/>
        <end position="1201"/>
    </location>
</feature>
<evidence type="ECO:0000256" key="11">
    <source>
        <dbReference type="SAM" id="MobiDB-lite"/>
    </source>
</evidence>
<dbReference type="eggNOG" id="KOG0054">
    <property type="taxonomic scope" value="Eukaryota"/>
</dbReference>
<feature type="domain" description="ABC transmembrane type-1" evidence="14">
    <location>
        <begin position="308"/>
        <end position="616"/>
    </location>
</feature>
<feature type="region of interest" description="Disordered" evidence="11">
    <location>
        <begin position="401"/>
        <end position="423"/>
    </location>
</feature>
<reference evidence="15 16" key="1">
    <citation type="journal article" date="2013" name="PLoS Genet.">
        <title>The genome and development-dependent transcriptomes of Pyronema confluens: a window into fungal evolution.</title>
        <authorList>
            <person name="Traeger S."/>
            <person name="Altegoer F."/>
            <person name="Freitag M."/>
            <person name="Gabaldon T."/>
            <person name="Kempken F."/>
            <person name="Kumar A."/>
            <person name="Marcet-Houben M."/>
            <person name="Poggeler S."/>
            <person name="Stajich J.E."/>
            <person name="Nowrousian M."/>
        </authorList>
    </citation>
    <scope>NUCLEOTIDE SEQUENCE [LARGE SCALE GENOMIC DNA]</scope>
    <source>
        <strain evidence="16">CBS 100304</strain>
        <tissue evidence="15">Vegetative mycelium</tissue>
    </source>
</reference>
<dbReference type="Proteomes" id="UP000018144">
    <property type="component" value="Unassembled WGS sequence"/>
</dbReference>
<keyword evidence="5" id="KW-0677">Repeat</keyword>
<evidence type="ECO:0000256" key="1">
    <source>
        <dbReference type="ARBA" id="ARBA00004141"/>
    </source>
</evidence>
<dbReference type="SMART" id="SM00382">
    <property type="entry name" value="AAA"/>
    <property type="match status" value="2"/>
</dbReference>
<feature type="transmembrane region" description="Helical" evidence="12">
    <location>
        <begin position="993"/>
        <end position="1017"/>
    </location>
</feature>
<accession>U4LQW6</accession>
<feature type="compositionally biased region" description="Basic and acidic residues" evidence="11">
    <location>
        <begin position="1652"/>
        <end position="1671"/>
    </location>
</feature>
<feature type="transmembrane region" description="Helical" evidence="12">
    <location>
        <begin position="445"/>
        <end position="467"/>
    </location>
</feature>
<dbReference type="EMBL" id="HF936572">
    <property type="protein sequence ID" value="CCX34581.1"/>
    <property type="molecule type" value="Genomic_DNA"/>
</dbReference>
<feature type="compositionally biased region" description="Acidic residues" evidence="11">
    <location>
        <begin position="1641"/>
        <end position="1651"/>
    </location>
</feature>
<sequence>MGFAQCRPPYWRTDDFTKCVTNDILQILSPVIIAGLSATILLSIGVSRAISSRRQDGYEQLPTHATADTAEDDDSDDFAEHLSLRRTITRDTADMIIKLDKPPAEKFAVIVEILCLLGLIGAYLAEFILSGTTNWLPLVPLATWLYTLGLVVIRLSHSGQQDTFGHLWDHTALIYLFNFICLAVPFRSVLIHPETQLQEILMCSKFALVGLLCIITVSVRKGNSVVVQEVQGDLEPSREPVASLFSLASFSWVDGIVWQGYWTPLKLEDVWALRNDDVAMAVLSNFRQTKKTASLAWTLVKHFKRDLIIQALWAAFASLFIFAPTLLLRVILEYIDHPEDTPANVPWLFVTMLLITASIVAVGNGQALYIGRRICIRLRAVIIGEVYAKALRRKAAAGAEKDLGDPKKDDKKDADGKDDEKDEGQANAGAIINLMAVDSFKVSEVCAYLHFLVAAVPVQVVIAVVLLYQILGWSSIAGISIMVILMPLNYIISARFSAIQKDIMAATDKRIHTTNEVLQNIRIIKYFAWEERFGQVVNETRTHELKQLRNRYILWAIAATSWYGSPLVITFLSFLSYTVIEKKDLNAPVAFTALSLFNVLRVPLDQLADMVTNVLQAKVSVDRVEEFLKEEETEKYHQLRHSKDLLEDPEAPVIGFKDASFTWGSKQQAIAKGTATAFQLQDLNIEFCPGELNLIAGATGSGKTSLLMALLGEMTHLKGSVYLPGEHSREDLIPDPQTGLTDSVAYCSQSPWLVNDTIRNNILFAAPFNNERYHAVMIACSLERDFQILDHGDSTEVGEKGISLSGGQKQRISLARALYSNSKHLLLDDCLSAVDSHTAKWIYDYCITGPLMQGRTCILVTHNVALCLPAAKHVVVMDNGRVLAQGSPDEVVNSGALGVDEQVLKSSRSRPHSRMPSRVPSFVGEDATEESSANREANGHANGNGTAANGANTNGTAKPAEDAKKQASNEETKSEGSVSWKVYAMYLAAMGPWWYWVLVVAIFLLQQVGSVATSVWIRQWAAKYETSASSNTSFVHSANVGAASFAGTGCSATGSCVFALPTLAPSSEIGIASNSGVNVWYYLSMYALLAFAYVFLSFLREVIVFAGSLKASRDIHNQLLHNVMRAKGRFFDSTPLGRIMNRFSKDLEAVDQEVAPVALGMIHSLGSVIAIVILITIITPGFLFAGLFITFLYVLIGIFYLRASRDLKRIESIQRSPLYQHFGETLSGIPTIRAYGDERRFVRDNLQKIDDHNRPFFYLWACNRWLGFRVDIAGALVAFFAGAFVVLNVGKIDAGLAGLSLTYAITFTDNVLWVVRLYAINEQNMNSVERVREYIEVDQEAPEIIPDNRPPTSWPEKGAVTFTNYSTRYRPDLDLVLKGVSFSVSPGEKVGIVGRTGAGKSSLTLAMFRSLEAETGKIEIDGIDISTIGLRDLRQSITMVPQDPTLFTGTIRSNLDPFGIHTDAEIFSSLRRVQLISELPEPAAPVSGDAVDNTTNKNIFLDLSSPVSESGNNLSQGQRQLVCLARALLRAPKVLIMDEATAAIDYKTDLKIQETIRELDCTTITIAHRLRSVVDYDKICVLDQGEVKEFDHPWKLIQMEGGIFRGMCESSDTMDQLREVAKEAWEKKFGAVVVGEVEVAEAEGSEDGVDDGGEREGGDDIMREGRSREEGGSVVMMELRS</sequence>
<dbReference type="InterPro" id="IPR003439">
    <property type="entry name" value="ABC_transporter-like_ATP-bd"/>
</dbReference>
<dbReference type="GO" id="GO:0140359">
    <property type="term" value="F:ABC-type transporter activity"/>
    <property type="evidence" value="ECO:0007669"/>
    <property type="project" value="InterPro"/>
</dbReference>
<evidence type="ECO:0000259" key="13">
    <source>
        <dbReference type="PROSITE" id="PS50893"/>
    </source>
</evidence>
<feature type="domain" description="ABC transmembrane type-1" evidence="14">
    <location>
        <begin position="997"/>
        <end position="1319"/>
    </location>
</feature>
<feature type="transmembrane region" description="Helical" evidence="12">
    <location>
        <begin position="473"/>
        <end position="492"/>
    </location>
</feature>
<keyword evidence="4 12" id="KW-0812">Transmembrane</keyword>
<name>U4LQW6_PYROM</name>
<evidence type="ECO:0000256" key="10">
    <source>
        <dbReference type="ARBA" id="ARBA00023180"/>
    </source>
</evidence>
<evidence type="ECO:0000256" key="12">
    <source>
        <dbReference type="SAM" id="Phobius"/>
    </source>
</evidence>
<dbReference type="CDD" id="cd18596">
    <property type="entry name" value="ABC_6TM_VMR1_D1_like"/>
    <property type="match status" value="1"/>
</dbReference>
<dbReference type="CDD" id="cd03250">
    <property type="entry name" value="ABCC_MRP_domain1"/>
    <property type="match status" value="1"/>
</dbReference>
<dbReference type="FunFam" id="3.40.50.300:FF:000825">
    <property type="entry name" value="ABC bile acid transporter"/>
    <property type="match status" value="1"/>
</dbReference>
<feature type="transmembrane region" description="Helical" evidence="12">
    <location>
        <begin position="1272"/>
        <end position="1290"/>
    </location>
</feature>
<feature type="domain" description="ABC transporter" evidence="13">
    <location>
        <begin position="654"/>
        <end position="904"/>
    </location>
</feature>
<feature type="transmembrane region" description="Helical" evidence="12">
    <location>
        <begin position="307"/>
        <end position="327"/>
    </location>
</feature>
<evidence type="ECO:0000313" key="15">
    <source>
        <dbReference type="EMBL" id="CCX34581.1"/>
    </source>
</evidence>
<keyword evidence="7" id="KW-0067">ATP-binding</keyword>
<dbReference type="OMA" id="RRRYILW"/>
<dbReference type="PANTHER" id="PTHR24223:SF353">
    <property type="entry name" value="ABC TRANSPORTER ATP-BINDING PROTEIN_PERMEASE VMR1-RELATED"/>
    <property type="match status" value="1"/>
</dbReference>
<dbReference type="FunFam" id="1.20.1560.10:FF:000054">
    <property type="entry name" value="ABC bile acid transporter"/>
    <property type="match status" value="1"/>
</dbReference>
<comment type="subcellular location">
    <subcellularLocation>
        <location evidence="2">Endomembrane system</location>
    </subcellularLocation>
    <subcellularLocation>
        <location evidence="1">Membrane</location>
        <topology evidence="1">Multi-pass membrane protein</topology>
    </subcellularLocation>
</comment>
<dbReference type="Pfam" id="PF00005">
    <property type="entry name" value="ABC_tran"/>
    <property type="match status" value="2"/>
</dbReference>
<keyword evidence="9 12" id="KW-0472">Membrane</keyword>
<feature type="transmembrane region" description="Helical" evidence="12">
    <location>
        <begin position="198"/>
        <end position="219"/>
    </location>
</feature>
<keyword evidence="3" id="KW-0813">Transport</keyword>
<evidence type="ECO:0000256" key="8">
    <source>
        <dbReference type="ARBA" id="ARBA00022989"/>
    </source>
</evidence>
<dbReference type="SUPFAM" id="SSF90123">
    <property type="entry name" value="ABC transporter transmembrane region"/>
    <property type="match status" value="2"/>
</dbReference>
<dbReference type="CDD" id="cd18604">
    <property type="entry name" value="ABC_6TM_VMR1_D2_like"/>
    <property type="match status" value="1"/>
</dbReference>
<dbReference type="InterPro" id="IPR050173">
    <property type="entry name" value="ABC_transporter_C-like"/>
</dbReference>
<dbReference type="PANTHER" id="PTHR24223">
    <property type="entry name" value="ATP-BINDING CASSETTE SUB-FAMILY C"/>
    <property type="match status" value="1"/>
</dbReference>
<dbReference type="Gene3D" id="1.20.1560.10">
    <property type="entry name" value="ABC transporter type 1, transmembrane domain"/>
    <property type="match status" value="2"/>
</dbReference>
<dbReference type="InterPro" id="IPR036640">
    <property type="entry name" value="ABC1_TM_sf"/>
</dbReference>
<dbReference type="PROSITE" id="PS00211">
    <property type="entry name" value="ABC_TRANSPORTER_1"/>
    <property type="match status" value="2"/>
</dbReference>
<evidence type="ECO:0000256" key="2">
    <source>
        <dbReference type="ARBA" id="ARBA00004308"/>
    </source>
</evidence>
<organism evidence="15 16">
    <name type="scientific">Pyronema omphalodes (strain CBS 100304)</name>
    <name type="common">Pyronema confluens</name>
    <dbReference type="NCBI Taxonomy" id="1076935"/>
    <lineage>
        <taxon>Eukaryota</taxon>
        <taxon>Fungi</taxon>
        <taxon>Dikarya</taxon>
        <taxon>Ascomycota</taxon>
        <taxon>Pezizomycotina</taxon>
        <taxon>Pezizomycetes</taxon>
        <taxon>Pezizales</taxon>
        <taxon>Pyronemataceae</taxon>
        <taxon>Pyronema</taxon>
    </lineage>
</organism>
<dbReference type="GO" id="GO:0016887">
    <property type="term" value="F:ATP hydrolysis activity"/>
    <property type="evidence" value="ECO:0007669"/>
    <property type="project" value="InterPro"/>
</dbReference>
<feature type="transmembrane region" description="Helical" evidence="12">
    <location>
        <begin position="107"/>
        <end position="129"/>
    </location>
</feature>
<protein>
    <submittedName>
        <fullName evidence="15">Similar to ATP-dependent bile acid permease acc. no. P32386</fullName>
    </submittedName>
</protein>
<evidence type="ECO:0000256" key="3">
    <source>
        <dbReference type="ARBA" id="ARBA00022448"/>
    </source>
</evidence>
<dbReference type="SUPFAM" id="SSF52540">
    <property type="entry name" value="P-loop containing nucleoside triphosphate hydrolases"/>
    <property type="match status" value="2"/>
</dbReference>
<dbReference type="InterPro" id="IPR027417">
    <property type="entry name" value="P-loop_NTPase"/>
</dbReference>
<feature type="transmembrane region" description="Helical" evidence="12">
    <location>
        <begin position="1154"/>
        <end position="1175"/>
    </location>
</feature>
<dbReference type="GO" id="GO:0012505">
    <property type="term" value="C:endomembrane system"/>
    <property type="evidence" value="ECO:0007669"/>
    <property type="project" value="UniProtKB-SubCell"/>
</dbReference>
<evidence type="ECO:0000259" key="14">
    <source>
        <dbReference type="PROSITE" id="PS50929"/>
    </source>
</evidence>
<dbReference type="InterPro" id="IPR011527">
    <property type="entry name" value="ABC1_TM_dom"/>
</dbReference>
<dbReference type="CDD" id="cd03244">
    <property type="entry name" value="ABCC_MRP_domain2"/>
    <property type="match status" value="1"/>
</dbReference>
<feature type="transmembrane region" description="Helical" evidence="12">
    <location>
        <begin position="167"/>
        <end position="186"/>
    </location>
</feature>
<keyword evidence="6" id="KW-0547">Nucleotide-binding</keyword>
<proteinExistence type="predicted"/>